<reference evidence="2" key="1">
    <citation type="submission" date="2022-01" db="EMBL/GenBank/DDBJ databases">
        <title>Collection of gut derived symbiotic bacterial strains cultured from healthy donors.</title>
        <authorList>
            <person name="Lin H."/>
            <person name="Kohout C."/>
            <person name="Waligurski E."/>
            <person name="Pamer E.G."/>
        </authorList>
    </citation>
    <scope>NUCLEOTIDE SEQUENCE</scope>
    <source>
        <strain evidence="2">DFI.1.149</strain>
    </source>
</reference>
<name>A0AAW5CIR4_9BACT</name>
<evidence type="ECO:0000256" key="1">
    <source>
        <dbReference type="SAM" id="MobiDB-lite"/>
    </source>
</evidence>
<dbReference type="InterPro" id="IPR046228">
    <property type="entry name" value="DUF6261"/>
</dbReference>
<dbReference type="EMBL" id="JAKNDN010000054">
    <property type="protein sequence ID" value="MCG4962022.1"/>
    <property type="molecule type" value="Genomic_DNA"/>
</dbReference>
<organism evidence="2 3">
    <name type="scientific">Odoribacter splanchnicus</name>
    <dbReference type="NCBI Taxonomy" id="28118"/>
    <lineage>
        <taxon>Bacteria</taxon>
        <taxon>Pseudomonadati</taxon>
        <taxon>Bacteroidota</taxon>
        <taxon>Bacteroidia</taxon>
        <taxon>Bacteroidales</taxon>
        <taxon>Odoribacteraceae</taxon>
        <taxon>Odoribacter</taxon>
    </lineage>
</organism>
<gene>
    <name evidence="2" type="ORF">L0P03_19585</name>
</gene>
<sequence length="259" mass="28846">MIESTNLKMLRNLEAFQFFSDILAFLHEEEPVEEPLKGLRDTFAARLSDYDTALVPERRSRYTAELARLDGQRDYVFRSLTAHLKLYLSSFDAVQVKAAEALLALADKYGRNIPAMPYRQETGAIKNLLQDLDLEANAAHTQTLFAGHWVSALRTANEQFEQMMLTRSDAASEAEAGGAKAAREAVQAAFEKLCGMINALAIVNGDAAYKHTIDRINQLVSESHNVAARRRFRKKSNDVTIPDSSADIPDTPDSLPVEE</sequence>
<dbReference type="Pfam" id="PF19775">
    <property type="entry name" value="DUF6261"/>
    <property type="match status" value="1"/>
</dbReference>
<dbReference type="RefSeq" id="WP_217778502.1">
    <property type="nucleotide sequence ID" value="NZ_JAHOOV010000012.1"/>
</dbReference>
<comment type="caution">
    <text evidence="2">The sequence shown here is derived from an EMBL/GenBank/DDBJ whole genome shotgun (WGS) entry which is preliminary data.</text>
</comment>
<proteinExistence type="predicted"/>
<evidence type="ECO:0000313" key="2">
    <source>
        <dbReference type="EMBL" id="MCG4962022.1"/>
    </source>
</evidence>
<dbReference type="Proteomes" id="UP001199750">
    <property type="component" value="Unassembled WGS sequence"/>
</dbReference>
<evidence type="ECO:0000313" key="3">
    <source>
        <dbReference type="Proteomes" id="UP001199750"/>
    </source>
</evidence>
<feature type="region of interest" description="Disordered" evidence="1">
    <location>
        <begin position="237"/>
        <end position="259"/>
    </location>
</feature>
<protein>
    <submittedName>
        <fullName evidence="2">DUF6261 family protein</fullName>
    </submittedName>
</protein>
<dbReference type="AlphaFoldDB" id="A0AAW5CIR4"/>
<accession>A0AAW5CIR4</accession>